<dbReference type="AlphaFoldDB" id="A0A194Q5P2"/>
<dbReference type="EMBL" id="KQ459465">
    <property type="protein sequence ID" value="KPJ00325.1"/>
    <property type="molecule type" value="Genomic_DNA"/>
</dbReference>
<dbReference type="Proteomes" id="UP000053268">
    <property type="component" value="Unassembled WGS sequence"/>
</dbReference>
<organism evidence="1 2">
    <name type="scientific">Papilio xuthus</name>
    <name type="common">Asian swallowtail butterfly</name>
    <dbReference type="NCBI Taxonomy" id="66420"/>
    <lineage>
        <taxon>Eukaryota</taxon>
        <taxon>Metazoa</taxon>
        <taxon>Ecdysozoa</taxon>
        <taxon>Arthropoda</taxon>
        <taxon>Hexapoda</taxon>
        <taxon>Insecta</taxon>
        <taxon>Pterygota</taxon>
        <taxon>Neoptera</taxon>
        <taxon>Endopterygota</taxon>
        <taxon>Lepidoptera</taxon>
        <taxon>Glossata</taxon>
        <taxon>Ditrysia</taxon>
        <taxon>Papilionoidea</taxon>
        <taxon>Papilionidae</taxon>
        <taxon>Papilioninae</taxon>
        <taxon>Papilio</taxon>
    </lineage>
</organism>
<evidence type="ECO:0000313" key="1">
    <source>
        <dbReference type="EMBL" id="KPJ00325.1"/>
    </source>
</evidence>
<proteinExistence type="predicted"/>
<reference evidence="1 2" key="1">
    <citation type="journal article" date="2015" name="Nat. Commun.">
        <title>Outbred genome sequencing and CRISPR/Cas9 gene editing in butterflies.</title>
        <authorList>
            <person name="Li X."/>
            <person name="Fan D."/>
            <person name="Zhang W."/>
            <person name="Liu G."/>
            <person name="Zhang L."/>
            <person name="Zhao L."/>
            <person name="Fang X."/>
            <person name="Chen L."/>
            <person name="Dong Y."/>
            <person name="Chen Y."/>
            <person name="Ding Y."/>
            <person name="Zhao R."/>
            <person name="Feng M."/>
            <person name="Zhu Y."/>
            <person name="Feng Y."/>
            <person name="Jiang X."/>
            <person name="Zhu D."/>
            <person name="Xiang H."/>
            <person name="Feng X."/>
            <person name="Li S."/>
            <person name="Wang J."/>
            <person name="Zhang G."/>
            <person name="Kronforst M.R."/>
            <person name="Wang W."/>
        </authorList>
    </citation>
    <scope>NUCLEOTIDE SEQUENCE [LARGE SCALE GENOMIC DNA]</scope>
    <source>
        <strain evidence="1">Ya'a_city_454_Px</strain>
        <tissue evidence="1">Whole body</tissue>
    </source>
</reference>
<protein>
    <submittedName>
        <fullName evidence="1">Uncharacterized protein</fullName>
    </submittedName>
</protein>
<name>A0A194Q5P2_PAPXU</name>
<sequence>MDDTHETLDLMNQEAIEFGEWVSRVAVPALLAGRLSDARAGEAARMDMERNNSRKVTSHRDIRKLLYQLLRAT</sequence>
<gene>
    <name evidence="1" type="ORF">RR46_02713</name>
</gene>
<evidence type="ECO:0000313" key="2">
    <source>
        <dbReference type="Proteomes" id="UP000053268"/>
    </source>
</evidence>
<accession>A0A194Q5P2</accession>
<keyword evidence="2" id="KW-1185">Reference proteome</keyword>